<evidence type="ECO:0000313" key="12">
    <source>
        <dbReference type="Proteomes" id="UP001174997"/>
    </source>
</evidence>
<dbReference type="Gene3D" id="3.40.50.150">
    <property type="entry name" value="Vaccinia Virus protein VP39"/>
    <property type="match status" value="1"/>
</dbReference>
<dbReference type="Gene3D" id="3.40.366.10">
    <property type="entry name" value="Malonyl-Coenzyme A Acyl Carrier Protein, domain 2"/>
    <property type="match status" value="2"/>
</dbReference>
<evidence type="ECO:0000259" key="8">
    <source>
        <dbReference type="PROSITE" id="PS50075"/>
    </source>
</evidence>
<proteinExistence type="predicted"/>
<keyword evidence="5" id="KW-0511">Multifunctional enzyme</keyword>
<feature type="region of interest" description="N-terminal hotdog fold" evidence="6">
    <location>
        <begin position="1234"/>
        <end position="1362"/>
    </location>
</feature>
<dbReference type="PANTHER" id="PTHR43775">
    <property type="entry name" value="FATTY ACID SYNTHASE"/>
    <property type="match status" value="1"/>
</dbReference>
<keyword evidence="1" id="KW-0596">Phosphopantetheine</keyword>
<dbReference type="GO" id="GO:0031177">
    <property type="term" value="F:phosphopantetheine binding"/>
    <property type="evidence" value="ECO:0007669"/>
    <property type="project" value="InterPro"/>
</dbReference>
<dbReference type="Proteomes" id="UP001174997">
    <property type="component" value="Unassembled WGS sequence"/>
</dbReference>
<dbReference type="InterPro" id="IPR020841">
    <property type="entry name" value="PKS_Beta-ketoAc_synthase_dom"/>
</dbReference>
<feature type="domain" description="PKS/mFAS DH" evidence="10">
    <location>
        <begin position="1234"/>
        <end position="1538"/>
    </location>
</feature>
<evidence type="ECO:0000256" key="5">
    <source>
        <dbReference type="ARBA" id="ARBA00023268"/>
    </source>
</evidence>
<dbReference type="Pfam" id="PF18558">
    <property type="entry name" value="HTH_51"/>
    <property type="match status" value="1"/>
</dbReference>
<dbReference type="SUPFAM" id="SSF47336">
    <property type="entry name" value="ACP-like"/>
    <property type="match status" value="1"/>
</dbReference>
<dbReference type="InterPro" id="IPR029058">
    <property type="entry name" value="AB_hydrolase_fold"/>
</dbReference>
<dbReference type="SUPFAM" id="SSF53335">
    <property type="entry name" value="S-adenosyl-L-methionine-dependent methyltransferases"/>
    <property type="match status" value="1"/>
</dbReference>
<dbReference type="InterPro" id="IPR032088">
    <property type="entry name" value="SAT"/>
</dbReference>
<dbReference type="PANTHER" id="PTHR43775:SF21">
    <property type="entry name" value="NON-REDUCING POLYKETIDE SYNTHASE AUSA-RELATED"/>
    <property type="match status" value="1"/>
</dbReference>
<dbReference type="SUPFAM" id="SSF52151">
    <property type="entry name" value="FabD/lysophospholipase-like"/>
    <property type="match status" value="1"/>
</dbReference>
<dbReference type="SUPFAM" id="SSF53901">
    <property type="entry name" value="Thiolase-like"/>
    <property type="match status" value="1"/>
</dbReference>
<protein>
    <submittedName>
        <fullName evidence="11">Polyketide synthase</fullName>
    </submittedName>
</protein>
<dbReference type="PROSITE" id="PS52004">
    <property type="entry name" value="KS3_2"/>
    <property type="match status" value="1"/>
</dbReference>
<feature type="region of interest" description="Disordered" evidence="7">
    <location>
        <begin position="1673"/>
        <end position="1721"/>
    </location>
</feature>
<gene>
    <name evidence="11" type="ORF">QBC41DRAFT_344733</name>
</gene>
<sequence length="2483" mass="270894">MTEQQIFLLGPQVTNWTREALERLQQRLLEEHDLKFISQALLTLPSLSSVLGQQLGLDFHPGRSFHLLADFAQGGQLLLESNDWRHNTLLAPLTIVSQAVDLTIQFKGRPADEPPLQPHQQVQGFCIGWLSASSLASASTWPDFERNISAALRLGACIGAAVDADSSQCPSDHATAICVRLRNSSDRAFLETLLDQIPGAYISCFLDETVLTVTVPNSKRLWLEEQLQRATLPWTDIGLYGHYHHPRHEERAQTLKRICASIGELQLATAADLQSPLRSTADADIVPPDSTSLHDIAIDLTLCKRAHWLQTLRNCVEKAEDFCFIPIGSQGGLVPRSITHPRLSPSMRSPNHNLMPKDEIAIIGMSARFPGSDSLSDFWNLLVSGRTAFGPLPVSRFDSTHPSIASRLAEAKYQGNFLRDEIVKGFDHRFFDISGREAKRMDPQQRLVLEVAYEALATAGYHQMQSQDKQTEVGVYMGVGEVEYQHNLAGHEATPFTAVGLLRSFISGRALLAGECELALAGGVNVITSPELHQALAAGSFLNPNGSSHAFDASAAGYCRGEGAGILVLKPLSKAVADGDAILGVIGASAVNQNSNCSPITIPESSSQCALYQKVLESAGVSPGEVTYVEAHGTGTQVGDPKEYESIRMALCGPFRKEELFVGSAKDTIGHCEAASGVAGLIKTLLMMHHKTIPPQAGFDILNPRIMTTPADRITIPKVSQPWNPAHRRVALVNNYGAAGSNAAILVREYNEPAPLSPPSAPTSYPVLLSAKTAVHLRFMIDALKAWRPLTASFGDIAHNINKSQNPRFLYRLALTASNHDEMVARLDTLAASSIISPITRLPVVLAFGGQTGQCVSFSEHLYNTSPLLRKHLADCNNICISLSLPPVLPHIFSSSESLAASKDIVRQHCQLLALQVSTARCWLESGLEASDITLVGHSFGQISALVVAGSLTLEDGFRFVAGRARLIRDHWSTHSDTGCMLSVECPESQAREIRDVANKSLQESDRRVEIACYNGPTSFVLSGHQEAITQAKYLCQQRGIKCLQLASTHAYHSHMTEPILAKLTELSKSLALKPPRLRIETCTRKGADWQFTAGNLVQHTREPVFFSDAIARITASNPQGAIWLEAGSSSPVIPMIKQIKRIVNKSGGKSADLYLAAGLRDDHALTNLCAMTSQLWQAGCSVQYWPFLQHGSPKRHVFVPVPPYQFDKKQHWLDYKPRGLWQSGTTAEPKASSEDLITLVEADDTGKHTFEVNKNAAIYQLATKGHAVTGHPLCPASLYLELVARCVQVAANMSPDDPNVPHFEALAMSSPLGAGMAQTKTVVSLHQDATKSWSFDISSMNTEGTPTEHARGRVALSSPQTDAQLSAMSKMFRRSRVDRLDGMDSSSKVAGPMVYQVFSNVVDYAPYYQGVRCLTAHGDEALGLVGSPISETPDGLQKGICDPVALDNFLQVAGIHVNCLRPKDAGQVFMCTAVEEIMISPAYRHPSAGWKVYTRYDAAPGSVEMINDILVYDGTSNQLVVAIMGATFRGVSLKSLERTLSRLNGTSRVVAVTTPPRQSPPPTEPIQSVQAVSTPITRTHPAQIDHVVEALEMGYRAQPSAGHDINRMLSSIIEMPSDEITPTSTLSELGIDSLLASDVLAEITNLFGVKVSQPELLACSNVADLVGLVERQSTEPTSSSVAPKVSRHDSFETTDSDPLASSGLFDSEMGSNDSSCPTEFTDEDMAPSFESGHSHMKKNGEMEDQRGTAQITFSEATANYTQHASDTRFSNFCMDAYPTQSRLVTQYVVEAFQHLGCDLALMRPGSEITSIGSFDARHSKLVTQLYRILDDSKLISRDGLGKFRRTDTPVDTTSALDLHATMLSRFPQHTSETKLLHATASRLAACLTGAADPIAILFGTAPARALLEDVYLNAPMFRTGTLVLIDYLSSIVRTSSRRTIRILEIGAGTGGTTRPLLESLSQIERPGITVEYTFTDLSPSLVAAAKRKFAPLVASNARKNGVKIEMQFITLDIESPDAKQDKHYDIILSTNCIHATKNLAISASHIRELLDPVEGGQLCLVELTRNLYWFDLVFGLLEGWWRFDDGRTHALADELTWEKDLKQAGFASVEWSDDGTQEGAILRVITAHASPHQALNAREDVRMETMCFKSVDGVDLMADIYYPATSSAISAAPRPIALMIHGGGHIMLSRADIRPAQTELLLSKGFLPVSIDYRLCPETTLQEGPMEDTASALSWVRKTLPTLSLARQDIQVDGEKVVAIGWSTGGLLAMSLSWKSGELDVRPPEAILVFYSPSDYQDPFWTLPNIPEGSESVFPIAADSAFATFDQPITAYNPPSSAVGGWMSVLDPRSRLALYMNHQGKTLEVLLRGVSAISGKEVVHEEEVAAVSPLAQVQQNRYKTPTFIIHPRQDDLIPWQQAQRMHEALQQQGVDAELRIVDGGAKHLFDVGKRWESRYPQGSEAVREGYEFLQRHVNGMERGESA</sequence>
<dbReference type="Gene3D" id="3.40.47.10">
    <property type="match status" value="2"/>
</dbReference>
<keyword evidence="3" id="KW-0489">Methyltransferase</keyword>
<dbReference type="InterPro" id="IPR014030">
    <property type="entry name" value="Ketoacyl_synth_N"/>
</dbReference>
<feature type="domain" description="Ketosynthase family 3 (KS3)" evidence="9">
    <location>
        <begin position="357"/>
        <end position="749"/>
    </location>
</feature>
<organism evidence="11 12">
    <name type="scientific">Cercophora samala</name>
    <dbReference type="NCBI Taxonomy" id="330535"/>
    <lineage>
        <taxon>Eukaryota</taxon>
        <taxon>Fungi</taxon>
        <taxon>Dikarya</taxon>
        <taxon>Ascomycota</taxon>
        <taxon>Pezizomycotina</taxon>
        <taxon>Sordariomycetes</taxon>
        <taxon>Sordariomycetidae</taxon>
        <taxon>Sordariales</taxon>
        <taxon>Lasiosphaeriaceae</taxon>
        <taxon>Cercophora</taxon>
    </lineage>
</organism>
<dbReference type="EMBL" id="JAULSY010000022">
    <property type="protein sequence ID" value="KAK0671249.1"/>
    <property type="molecule type" value="Genomic_DNA"/>
</dbReference>
<dbReference type="Gene3D" id="3.30.70.3290">
    <property type="match status" value="1"/>
</dbReference>
<dbReference type="InterPro" id="IPR016036">
    <property type="entry name" value="Malonyl_transacylase_ACP-bd"/>
</dbReference>
<dbReference type="SMART" id="SM00823">
    <property type="entry name" value="PKS_PP"/>
    <property type="match status" value="1"/>
</dbReference>
<evidence type="ECO:0000256" key="1">
    <source>
        <dbReference type="ARBA" id="ARBA00022450"/>
    </source>
</evidence>
<dbReference type="InterPro" id="IPR016039">
    <property type="entry name" value="Thiolase-like"/>
</dbReference>
<comment type="caution">
    <text evidence="11">The sequence shown here is derived from an EMBL/GenBank/DDBJ whole genome shotgun (WGS) entry which is preliminary data.</text>
</comment>
<reference evidence="11" key="1">
    <citation type="submission" date="2023-06" db="EMBL/GenBank/DDBJ databases">
        <title>Genome-scale phylogeny and comparative genomics of the fungal order Sordariales.</title>
        <authorList>
            <consortium name="Lawrence Berkeley National Laboratory"/>
            <person name="Hensen N."/>
            <person name="Bonometti L."/>
            <person name="Westerberg I."/>
            <person name="Brannstrom I.O."/>
            <person name="Guillou S."/>
            <person name="Cros-Aarteil S."/>
            <person name="Calhoun S."/>
            <person name="Haridas S."/>
            <person name="Kuo A."/>
            <person name="Mondo S."/>
            <person name="Pangilinan J."/>
            <person name="Riley R."/>
            <person name="Labutti K."/>
            <person name="Andreopoulos B."/>
            <person name="Lipzen A."/>
            <person name="Chen C."/>
            <person name="Yanf M."/>
            <person name="Daum C."/>
            <person name="Ng V."/>
            <person name="Clum A."/>
            <person name="Steindorff A."/>
            <person name="Ohm R."/>
            <person name="Martin F."/>
            <person name="Silar P."/>
            <person name="Natvig D."/>
            <person name="Lalanne C."/>
            <person name="Gautier V."/>
            <person name="Ament-Velasquez S.L."/>
            <person name="Kruys A."/>
            <person name="Hutchinson M.I."/>
            <person name="Powell A.J."/>
            <person name="Barry K."/>
            <person name="Miller A.N."/>
            <person name="Grigoriev I.V."/>
            <person name="Debuchy R."/>
            <person name="Gladieux P."/>
            <person name="Thoren M.H."/>
            <person name="Johannesson H."/>
        </authorList>
    </citation>
    <scope>NUCLEOTIDE SEQUENCE</scope>
    <source>
        <strain evidence="11">CBS 307.81</strain>
    </source>
</reference>
<dbReference type="InterPro" id="IPR014043">
    <property type="entry name" value="Acyl_transferase_dom"/>
</dbReference>
<dbReference type="Pfam" id="PF02801">
    <property type="entry name" value="Ketoacyl-synt_C"/>
    <property type="match status" value="1"/>
</dbReference>
<evidence type="ECO:0000313" key="11">
    <source>
        <dbReference type="EMBL" id="KAK0671249.1"/>
    </source>
</evidence>
<dbReference type="SUPFAM" id="SSF55048">
    <property type="entry name" value="Probable ACP-binding domain of malonyl-CoA ACP transacylase"/>
    <property type="match status" value="1"/>
</dbReference>
<dbReference type="Pfam" id="PF00109">
    <property type="entry name" value="ketoacyl-synt"/>
    <property type="match status" value="1"/>
</dbReference>
<evidence type="ECO:0000256" key="3">
    <source>
        <dbReference type="ARBA" id="ARBA00022603"/>
    </source>
</evidence>
<evidence type="ECO:0000256" key="7">
    <source>
        <dbReference type="SAM" id="MobiDB-lite"/>
    </source>
</evidence>
<feature type="domain" description="Carrier" evidence="8">
    <location>
        <begin position="1600"/>
        <end position="1674"/>
    </location>
</feature>
<dbReference type="InterPro" id="IPR049900">
    <property type="entry name" value="PKS_mFAS_DH"/>
</dbReference>
<dbReference type="PROSITE" id="PS52019">
    <property type="entry name" value="PKS_MFAS_DH"/>
    <property type="match status" value="1"/>
</dbReference>
<dbReference type="CDD" id="cd00833">
    <property type="entry name" value="PKS"/>
    <property type="match status" value="1"/>
</dbReference>
<dbReference type="SMART" id="SM00825">
    <property type="entry name" value="PKS_KS"/>
    <property type="match status" value="1"/>
</dbReference>
<dbReference type="GO" id="GO:0008168">
    <property type="term" value="F:methyltransferase activity"/>
    <property type="evidence" value="ECO:0007669"/>
    <property type="project" value="UniProtKB-KW"/>
</dbReference>
<dbReference type="Pfam" id="PF00550">
    <property type="entry name" value="PP-binding"/>
    <property type="match status" value="1"/>
</dbReference>
<evidence type="ECO:0000259" key="9">
    <source>
        <dbReference type="PROSITE" id="PS52004"/>
    </source>
</evidence>
<dbReference type="InterPro" id="IPR001227">
    <property type="entry name" value="Ac_transferase_dom_sf"/>
</dbReference>
<evidence type="ECO:0000256" key="4">
    <source>
        <dbReference type="ARBA" id="ARBA00022679"/>
    </source>
</evidence>
<dbReference type="GO" id="GO:0044550">
    <property type="term" value="P:secondary metabolite biosynthetic process"/>
    <property type="evidence" value="ECO:0007669"/>
    <property type="project" value="TreeGrafter"/>
</dbReference>
<keyword evidence="2" id="KW-0597">Phosphoprotein</keyword>
<dbReference type="Pfam" id="PF08242">
    <property type="entry name" value="Methyltransf_12"/>
    <property type="match status" value="1"/>
</dbReference>
<feature type="region of interest" description="C-terminal hotdog fold" evidence="6">
    <location>
        <begin position="1386"/>
        <end position="1538"/>
    </location>
</feature>
<name>A0AA40DC58_9PEZI</name>
<dbReference type="InterPro" id="IPR050091">
    <property type="entry name" value="PKS_NRPS_Biosynth_Enz"/>
</dbReference>
<dbReference type="InterPro" id="IPR029063">
    <property type="entry name" value="SAM-dependent_MTases_sf"/>
</dbReference>
<dbReference type="CDD" id="cd02440">
    <property type="entry name" value="AdoMet_MTases"/>
    <property type="match status" value="1"/>
</dbReference>
<dbReference type="InterPro" id="IPR020806">
    <property type="entry name" value="PKS_PP-bd"/>
</dbReference>
<dbReference type="Pfam" id="PF20434">
    <property type="entry name" value="BD-FAE"/>
    <property type="match status" value="1"/>
</dbReference>
<feature type="active site" description="Proton donor; for dehydratase activity" evidence="6">
    <location>
        <position position="1448"/>
    </location>
</feature>
<feature type="active site" description="Proton acceptor; for dehydratase activity" evidence="6">
    <location>
        <position position="1267"/>
    </location>
</feature>
<dbReference type="InterPro" id="IPR014031">
    <property type="entry name" value="Ketoacyl_synth_C"/>
</dbReference>
<dbReference type="Pfam" id="PF16073">
    <property type="entry name" value="SAT"/>
    <property type="match status" value="1"/>
</dbReference>
<dbReference type="SUPFAM" id="SSF53474">
    <property type="entry name" value="alpha/beta-Hydrolases"/>
    <property type="match status" value="1"/>
</dbReference>
<evidence type="ECO:0000256" key="2">
    <source>
        <dbReference type="ARBA" id="ARBA00022553"/>
    </source>
</evidence>
<accession>A0AA40DC58</accession>
<keyword evidence="4" id="KW-0808">Transferase</keyword>
<dbReference type="PROSITE" id="PS50075">
    <property type="entry name" value="CARRIER"/>
    <property type="match status" value="1"/>
</dbReference>
<keyword evidence="12" id="KW-1185">Reference proteome</keyword>
<dbReference type="InterPro" id="IPR041068">
    <property type="entry name" value="HTH_51"/>
</dbReference>
<dbReference type="InterPro" id="IPR036736">
    <property type="entry name" value="ACP-like_sf"/>
</dbReference>
<dbReference type="InterPro" id="IPR013217">
    <property type="entry name" value="Methyltransf_12"/>
</dbReference>
<feature type="compositionally biased region" description="Polar residues" evidence="7">
    <location>
        <begin position="1710"/>
        <end position="1719"/>
    </location>
</feature>
<dbReference type="SMART" id="SM00827">
    <property type="entry name" value="PKS_AT"/>
    <property type="match status" value="1"/>
</dbReference>
<dbReference type="GO" id="GO:0006633">
    <property type="term" value="P:fatty acid biosynthetic process"/>
    <property type="evidence" value="ECO:0007669"/>
    <property type="project" value="TreeGrafter"/>
</dbReference>
<evidence type="ECO:0000259" key="10">
    <source>
        <dbReference type="PROSITE" id="PS52019"/>
    </source>
</evidence>
<dbReference type="Gene3D" id="3.10.129.110">
    <property type="entry name" value="Polyketide synthase dehydratase"/>
    <property type="match status" value="1"/>
</dbReference>
<dbReference type="InterPro" id="IPR009081">
    <property type="entry name" value="PP-bd_ACP"/>
</dbReference>
<dbReference type="InterPro" id="IPR042104">
    <property type="entry name" value="PKS_dehydratase_sf"/>
</dbReference>
<dbReference type="GO" id="GO:0032259">
    <property type="term" value="P:methylation"/>
    <property type="evidence" value="ECO:0007669"/>
    <property type="project" value="UniProtKB-KW"/>
</dbReference>
<dbReference type="Gene3D" id="3.40.50.1820">
    <property type="entry name" value="alpha/beta hydrolase"/>
    <property type="match status" value="1"/>
</dbReference>
<dbReference type="InterPro" id="IPR049492">
    <property type="entry name" value="BD-FAE-like_dom"/>
</dbReference>
<dbReference type="Pfam" id="PF00698">
    <property type="entry name" value="Acyl_transf_1"/>
    <property type="match status" value="1"/>
</dbReference>
<evidence type="ECO:0000256" key="6">
    <source>
        <dbReference type="PROSITE-ProRule" id="PRU01363"/>
    </source>
</evidence>
<dbReference type="InterPro" id="IPR016035">
    <property type="entry name" value="Acyl_Trfase/lysoPLipase"/>
</dbReference>
<dbReference type="GO" id="GO:0004312">
    <property type="term" value="F:fatty acid synthase activity"/>
    <property type="evidence" value="ECO:0007669"/>
    <property type="project" value="TreeGrafter"/>
</dbReference>
<dbReference type="Gene3D" id="1.10.1200.10">
    <property type="entry name" value="ACP-like"/>
    <property type="match status" value="1"/>
</dbReference>